<dbReference type="InterPro" id="IPR015424">
    <property type="entry name" value="PyrdxlP-dep_Trfase"/>
</dbReference>
<dbReference type="InterPro" id="IPR015422">
    <property type="entry name" value="PyrdxlP-dep_Trfase_small"/>
</dbReference>
<feature type="domain" description="CoA-binding" evidence="8">
    <location>
        <begin position="486"/>
        <end position="579"/>
    </location>
</feature>
<evidence type="ECO:0000256" key="7">
    <source>
        <dbReference type="SAM" id="MobiDB-lite"/>
    </source>
</evidence>
<dbReference type="FunFam" id="3.40.640.10:FF:000035">
    <property type="entry name" value="O-succinylhomoserine sulfhydrylase"/>
    <property type="match status" value="1"/>
</dbReference>
<dbReference type="Gene3D" id="3.40.50.720">
    <property type="entry name" value="NAD(P)-binding Rossmann-like Domain"/>
    <property type="match status" value="1"/>
</dbReference>
<dbReference type="HOGENOM" id="CLU_018986_4_1_0"/>
<evidence type="ECO:0000256" key="6">
    <source>
        <dbReference type="ARBA" id="ARBA00071157"/>
    </source>
</evidence>
<dbReference type="InterPro" id="IPR015421">
    <property type="entry name" value="PyrdxlP-dep_Trfase_major"/>
</dbReference>
<gene>
    <name evidence="9" type="ordered locus">trd_A0827</name>
</gene>
<keyword evidence="3 9" id="KW-0808">Transferase</keyword>
<protein>
    <recommendedName>
        <fullName evidence="6">O-succinylhomoserine sulfhydrylase</fullName>
    </recommendedName>
</protein>
<evidence type="ECO:0000256" key="4">
    <source>
        <dbReference type="ARBA" id="ARBA00022898"/>
    </source>
</evidence>
<dbReference type="InterPro" id="IPR000277">
    <property type="entry name" value="Cys/Met-Metab_PyrdxlP-dep_enz"/>
</dbReference>
<dbReference type="GO" id="GO:0030170">
    <property type="term" value="F:pyridoxal phosphate binding"/>
    <property type="evidence" value="ECO:0007669"/>
    <property type="project" value="InterPro"/>
</dbReference>
<keyword evidence="4" id="KW-0663">Pyridoxal phosphate</keyword>
<dbReference type="KEGG" id="tro:trd_A0827"/>
<dbReference type="PROSITE" id="PS00868">
    <property type="entry name" value="CYS_MET_METAB_PP"/>
    <property type="match status" value="1"/>
</dbReference>
<dbReference type="GO" id="GO:0005737">
    <property type="term" value="C:cytoplasm"/>
    <property type="evidence" value="ECO:0007669"/>
    <property type="project" value="TreeGrafter"/>
</dbReference>
<dbReference type="GO" id="GO:0019346">
    <property type="term" value="P:transsulfuration"/>
    <property type="evidence" value="ECO:0007669"/>
    <property type="project" value="InterPro"/>
</dbReference>
<comment type="cofactor">
    <cofactor evidence="1">
        <name>pyridoxal 5'-phosphate</name>
        <dbReference type="ChEBI" id="CHEBI:597326"/>
    </cofactor>
</comment>
<dbReference type="NCBIfam" id="TIGR01326">
    <property type="entry name" value="OAH_OAS_sulfhy"/>
    <property type="match status" value="1"/>
</dbReference>
<dbReference type="CDD" id="cd00614">
    <property type="entry name" value="CGS_like"/>
    <property type="match status" value="1"/>
</dbReference>
<evidence type="ECO:0000313" key="10">
    <source>
        <dbReference type="Proteomes" id="UP000000447"/>
    </source>
</evidence>
<dbReference type="InterPro" id="IPR036291">
    <property type="entry name" value="NAD(P)-bd_dom_sf"/>
</dbReference>
<accession>B9L4W3</accession>
<geneLocation type="plasmid" evidence="10">
    <name>Tros</name>
</geneLocation>
<dbReference type="Gene3D" id="3.40.640.10">
    <property type="entry name" value="Type I PLP-dependent aspartate aminotransferase-like (Major domain)"/>
    <property type="match status" value="1"/>
</dbReference>
<dbReference type="EMBL" id="CP001276">
    <property type="protein sequence ID" value="ACM07023.1"/>
    <property type="molecule type" value="Genomic_DNA"/>
</dbReference>
<comment type="subunit">
    <text evidence="2">Homotetramer.</text>
</comment>
<dbReference type="GO" id="GO:0004124">
    <property type="term" value="F:cysteine synthase activity"/>
    <property type="evidence" value="ECO:0007669"/>
    <property type="project" value="TreeGrafter"/>
</dbReference>
<dbReference type="AlphaFoldDB" id="B9L4W3"/>
<sequence>MLVGHTGRTSEGGTRVASERDPFRNYAIETLAVHAGQAPDPATGARAVPIYQTTSFVFHDADHASQLFNLDEPGHIYTRISNPTVEVFEKRVAYLEGGVAAVATASGQAATTLAILNIARAGDEVVASTSLYGGTVALFANTLSDLGITVRFVEPSDPENFRRAITERTKCIYAETIGNPRLDVLDIEAVARIAHEHGIPLIIDNTFATPYLCRPIEWGADIVVHSATKWIGGHGIAIGGVVVDAGRFDWGNGKFPRLVEPDPGYHGISYWKDFGSLAYVTKLRAHMMRDVGACMSPFNAFLLLVGLETLHVRMDRHCANALEIARWLARHPAVAWVAYPGLPEHPSHHLARKYLREGCYGAVVVFGVKGGMEAGIKVIDNVALWSHLANVGDAKSLIIHPASTTHRQLTPEQRVAAGVGDDLIRLAVGIEHVEDLKADLDRALRIATGLAAGGDGRAREEVSQVVLNDERVIRSVCTRAFVEENGTRRPLVLAIVGLSNDPARPSYRVAQKLKRLGYRIIPVNPLIDEALGERAYSSLRELPERADVVVVFRASEHAPAVAREAVEHGARVLWLQEGVVSPEAARIATEGGLAVVMNRCIYKEAQRWRGHAKTFRPDDVDRELVGAGTDGRPSEPADD</sequence>
<dbReference type="GO" id="GO:0016829">
    <property type="term" value="F:lyase activity"/>
    <property type="evidence" value="ECO:0007669"/>
    <property type="project" value="UniProtKB-KW"/>
</dbReference>
<keyword evidence="10" id="KW-1185">Reference proteome</keyword>
<reference evidence="9 10" key="1">
    <citation type="journal article" date="2009" name="PLoS ONE">
        <title>Complete genome sequence of the aerobic CO-oxidizing thermophile Thermomicrobium roseum.</title>
        <authorList>
            <person name="Wu D."/>
            <person name="Raymond J."/>
            <person name="Wu M."/>
            <person name="Chatterji S."/>
            <person name="Ren Q."/>
            <person name="Graham J.E."/>
            <person name="Bryant D.A."/>
            <person name="Robb F."/>
            <person name="Colman A."/>
            <person name="Tallon L.J."/>
            <person name="Badger J.H."/>
            <person name="Madupu R."/>
            <person name="Ward N.L."/>
            <person name="Eisen J.A."/>
        </authorList>
    </citation>
    <scope>NUCLEOTIDE SEQUENCE [LARGE SCALE GENOMIC DNA]</scope>
    <source>
        <strain evidence="10">ATCC 27502 / DSM 5159 / P-2</strain>
        <plasmid evidence="9">unnamed</plasmid>
    </source>
</reference>
<dbReference type="FunFam" id="3.90.1150.10:FF:000033">
    <property type="entry name" value="Cystathionine gamma-synthase"/>
    <property type="match status" value="1"/>
</dbReference>
<keyword evidence="9" id="KW-0456">Lyase</keyword>
<dbReference type="GO" id="GO:0071269">
    <property type="term" value="P:L-homocysteine biosynthetic process"/>
    <property type="evidence" value="ECO:0007669"/>
    <property type="project" value="TreeGrafter"/>
</dbReference>
<dbReference type="InterPro" id="IPR006235">
    <property type="entry name" value="OAc-hSer/O-AcSer_sulfhydrylase"/>
</dbReference>
<dbReference type="SMART" id="SM00881">
    <property type="entry name" value="CoA_binding"/>
    <property type="match status" value="1"/>
</dbReference>
<name>B9L4W3_THERP</name>
<organism evidence="9 10">
    <name type="scientific">Thermomicrobium roseum (strain ATCC 27502 / DSM 5159 / P-2)</name>
    <dbReference type="NCBI Taxonomy" id="309801"/>
    <lineage>
        <taxon>Bacteria</taxon>
        <taxon>Pseudomonadati</taxon>
        <taxon>Thermomicrobiota</taxon>
        <taxon>Thermomicrobia</taxon>
        <taxon>Thermomicrobiales</taxon>
        <taxon>Thermomicrobiaceae</taxon>
        <taxon>Thermomicrobium</taxon>
    </lineage>
</organism>
<dbReference type="eggNOG" id="COG2873">
    <property type="taxonomic scope" value="Bacteria"/>
</dbReference>
<dbReference type="SUPFAM" id="SSF53383">
    <property type="entry name" value="PLP-dependent transferases"/>
    <property type="match status" value="1"/>
</dbReference>
<dbReference type="SUPFAM" id="SSF51735">
    <property type="entry name" value="NAD(P)-binding Rossmann-fold domains"/>
    <property type="match status" value="1"/>
</dbReference>
<dbReference type="PANTHER" id="PTHR43797:SF2">
    <property type="entry name" value="HOMOCYSTEINE_CYSTEINE SYNTHASE"/>
    <property type="match status" value="1"/>
</dbReference>
<keyword evidence="9" id="KW-0614">Plasmid</keyword>
<dbReference type="GO" id="GO:0006535">
    <property type="term" value="P:cysteine biosynthetic process from serine"/>
    <property type="evidence" value="ECO:0007669"/>
    <property type="project" value="TreeGrafter"/>
</dbReference>
<evidence type="ECO:0000256" key="5">
    <source>
        <dbReference type="ARBA" id="ARBA00060995"/>
    </source>
</evidence>
<dbReference type="Pfam" id="PF13380">
    <property type="entry name" value="CoA_binding_2"/>
    <property type="match status" value="1"/>
</dbReference>
<dbReference type="GO" id="GO:0003961">
    <property type="term" value="F:O-acetylhomoserine aminocarboxypropyltransferase activity"/>
    <property type="evidence" value="ECO:0007669"/>
    <property type="project" value="TreeGrafter"/>
</dbReference>
<evidence type="ECO:0000259" key="8">
    <source>
        <dbReference type="SMART" id="SM00881"/>
    </source>
</evidence>
<dbReference type="Gene3D" id="3.90.1150.10">
    <property type="entry name" value="Aspartate Aminotransferase, domain 1"/>
    <property type="match status" value="1"/>
</dbReference>
<dbReference type="InterPro" id="IPR054542">
    <property type="entry name" value="Cys_met_metab_PP"/>
</dbReference>
<comment type="similarity">
    <text evidence="5">Belongs to the trans-sulfuration enzymes family. MetZ subfamily.</text>
</comment>
<dbReference type="Pfam" id="PF01053">
    <property type="entry name" value="Cys_Met_Meta_PP"/>
    <property type="match status" value="1"/>
</dbReference>
<evidence type="ECO:0000256" key="2">
    <source>
        <dbReference type="ARBA" id="ARBA00011881"/>
    </source>
</evidence>
<evidence type="ECO:0000256" key="3">
    <source>
        <dbReference type="ARBA" id="ARBA00022679"/>
    </source>
</evidence>
<evidence type="ECO:0000313" key="9">
    <source>
        <dbReference type="EMBL" id="ACM07023.1"/>
    </source>
</evidence>
<dbReference type="InterPro" id="IPR003781">
    <property type="entry name" value="CoA-bd"/>
</dbReference>
<feature type="region of interest" description="Disordered" evidence="7">
    <location>
        <begin position="619"/>
        <end position="639"/>
    </location>
</feature>
<dbReference type="Proteomes" id="UP000000447">
    <property type="component" value="Plasmid unnamed"/>
</dbReference>
<proteinExistence type="inferred from homology"/>
<dbReference type="PANTHER" id="PTHR43797">
    <property type="entry name" value="HOMOCYSTEINE/CYSTEINE SYNTHASE"/>
    <property type="match status" value="1"/>
</dbReference>
<evidence type="ECO:0000256" key="1">
    <source>
        <dbReference type="ARBA" id="ARBA00001933"/>
    </source>
</evidence>